<evidence type="ECO:0000313" key="3">
    <source>
        <dbReference type="EMBL" id="NDV85934.1"/>
    </source>
</evidence>
<keyword evidence="4" id="KW-1185">Reference proteome</keyword>
<reference evidence="3 4" key="1">
    <citation type="submission" date="2020-01" db="EMBL/GenBank/DDBJ databases">
        <title>Genomes of bacteria type strains.</title>
        <authorList>
            <person name="Chen J."/>
            <person name="Zhu S."/>
            <person name="Chen J."/>
        </authorList>
    </citation>
    <scope>NUCLEOTIDE SEQUENCE [LARGE SCALE GENOMIC DNA]</scope>
    <source>
        <strain evidence="3 4">KCTC 52919</strain>
    </source>
</reference>
<feature type="domain" description="Integrase catalytic" evidence="2">
    <location>
        <begin position="1"/>
        <end position="46"/>
    </location>
</feature>
<evidence type="ECO:0000256" key="1">
    <source>
        <dbReference type="SAM" id="MobiDB-lite"/>
    </source>
</evidence>
<dbReference type="Pfam" id="PF13683">
    <property type="entry name" value="rve_3"/>
    <property type="match status" value="1"/>
</dbReference>
<dbReference type="EMBL" id="JAAAMJ010000002">
    <property type="protein sequence ID" value="NDV85934.1"/>
    <property type="molecule type" value="Genomic_DNA"/>
</dbReference>
<gene>
    <name evidence="3" type="ORF">GTW51_04370</name>
</gene>
<dbReference type="GO" id="GO:0015074">
    <property type="term" value="P:DNA integration"/>
    <property type="evidence" value="ECO:0007669"/>
    <property type="project" value="InterPro"/>
</dbReference>
<comment type="caution">
    <text evidence="3">The sequence shown here is derived from an EMBL/GenBank/DDBJ whole genome shotgun (WGS) entry which is preliminary data.</text>
</comment>
<dbReference type="Proteomes" id="UP000476332">
    <property type="component" value="Unassembled WGS sequence"/>
</dbReference>
<evidence type="ECO:0000259" key="2">
    <source>
        <dbReference type="Pfam" id="PF13683"/>
    </source>
</evidence>
<dbReference type="PANTHER" id="PTHR47515:SF1">
    <property type="entry name" value="BLR2054 PROTEIN"/>
    <property type="match status" value="1"/>
</dbReference>
<feature type="region of interest" description="Disordered" evidence="1">
    <location>
        <begin position="56"/>
        <end position="76"/>
    </location>
</feature>
<sequence>FNGRMRDELLNESLFFGLDHARSAIAEWRQDFNTARPHSSLGYQTPAAFAGTLTATGSDASLDEGSAPPPVAHPAPHGVTEIAEALIAAG</sequence>
<dbReference type="AlphaFoldDB" id="A0A6L9MDN1"/>
<feature type="non-terminal residue" evidence="3">
    <location>
        <position position="1"/>
    </location>
</feature>
<dbReference type="SUPFAM" id="SSF53098">
    <property type="entry name" value="Ribonuclease H-like"/>
    <property type="match status" value="1"/>
</dbReference>
<dbReference type="InterPro" id="IPR001584">
    <property type="entry name" value="Integrase_cat-core"/>
</dbReference>
<name>A0A6L9MDN1_9HYPH</name>
<dbReference type="InterPro" id="IPR012337">
    <property type="entry name" value="RNaseH-like_sf"/>
</dbReference>
<proteinExistence type="predicted"/>
<organism evidence="3 4">
    <name type="scientific">Aurantimonas aggregata</name>
    <dbReference type="NCBI Taxonomy" id="2047720"/>
    <lineage>
        <taxon>Bacteria</taxon>
        <taxon>Pseudomonadati</taxon>
        <taxon>Pseudomonadota</taxon>
        <taxon>Alphaproteobacteria</taxon>
        <taxon>Hyphomicrobiales</taxon>
        <taxon>Aurantimonadaceae</taxon>
        <taxon>Aurantimonas</taxon>
    </lineage>
</organism>
<evidence type="ECO:0000313" key="4">
    <source>
        <dbReference type="Proteomes" id="UP000476332"/>
    </source>
</evidence>
<dbReference type="RefSeq" id="WP_163042692.1">
    <property type="nucleotide sequence ID" value="NZ_JAAAMJ010000002.1"/>
</dbReference>
<dbReference type="PANTHER" id="PTHR47515">
    <property type="entry name" value="LOW CALCIUM RESPONSE LOCUS PROTEIN T"/>
    <property type="match status" value="1"/>
</dbReference>
<accession>A0A6L9MDN1</accession>
<protein>
    <submittedName>
        <fullName evidence="3">Transposase</fullName>
    </submittedName>
</protein>